<dbReference type="AlphaFoldDB" id="A0AAW1BUN2"/>
<accession>A0AAW1BUN2</accession>
<proteinExistence type="predicted"/>
<sequence>MKEENDLPQPFLLDEEGNELKLVCRSSYLKKLWGLRYKNQCYDYATVLWHKIKSGIKNNVVVHAKGDNTEAVPKNLTVPILLEAKKSEPFCEAVDNCFDKAIKEFMSEPRILQENAKMILECNGTKKEFVSGKGENYIEVFWVDGQTHYQVRETNSQVYVARLGRQHLPLSLGSLLNVNQQLASREGSEELRRCLNKTIEVFPKEPQAVQNDAVLEVSCGGSNVTFRSQAGKNEINVYEDHGKIVFNVKSRGWAWWARQFVRH</sequence>
<gene>
    <name evidence="1" type="ORF">NXF25_004673</name>
</gene>
<organism evidence="1 2">
    <name type="scientific">Crotalus adamanteus</name>
    <name type="common">Eastern diamondback rattlesnake</name>
    <dbReference type="NCBI Taxonomy" id="8729"/>
    <lineage>
        <taxon>Eukaryota</taxon>
        <taxon>Metazoa</taxon>
        <taxon>Chordata</taxon>
        <taxon>Craniata</taxon>
        <taxon>Vertebrata</taxon>
        <taxon>Euteleostomi</taxon>
        <taxon>Lepidosauria</taxon>
        <taxon>Squamata</taxon>
        <taxon>Bifurcata</taxon>
        <taxon>Unidentata</taxon>
        <taxon>Episquamata</taxon>
        <taxon>Toxicofera</taxon>
        <taxon>Serpentes</taxon>
        <taxon>Colubroidea</taxon>
        <taxon>Viperidae</taxon>
        <taxon>Crotalinae</taxon>
        <taxon>Crotalus</taxon>
    </lineage>
</organism>
<protein>
    <submittedName>
        <fullName evidence="1">Uncharacterized protein</fullName>
    </submittedName>
</protein>
<dbReference type="EMBL" id="JAOTOJ010000002">
    <property type="protein sequence ID" value="KAK9405899.1"/>
    <property type="molecule type" value="Genomic_DNA"/>
</dbReference>
<dbReference type="Proteomes" id="UP001474421">
    <property type="component" value="Unassembled WGS sequence"/>
</dbReference>
<comment type="caution">
    <text evidence="1">The sequence shown here is derived from an EMBL/GenBank/DDBJ whole genome shotgun (WGS) entry which is preliminary data.</text>
</comment>
<keyword evidence="2" id="KW-1185">Reference proteome</keyword>
<evidence type="ECO:0000313" key="2">
    <source>
        <dbReference type="Proteomes" id="UP001474421"/>
    </source>
</evidence>
<name>A0AAW1BUN2_CROAD</name>
<reference evidence="1 2" key="1">
    <citation type="journal article" date="2024" name="Proc. Natl. Acad. Sci. U.S.A.">
        <title>The genetic regulatory architecture and epigenomic basis for age-related changes in rattlesnake venom.</title>
        <authorList>
            <person name="Hogan M.P."/>
            <person name="Holding M.L."/>
            <person name="Nystrom G.S."/>
            <person name="Colston T.J."/>
            <person name="Bartlett D.A."/>
            <person name="Mason A.J."/>
            <person name="Ellsworth S.A."/>
            <person name="Rautsaw R.M."/>
            <person name="Lawrence K.C."/>
            <person name="Strickland J.L."/>
            <person name="He B."/>
            <person name="Fraser P."/>
            <person name="Margres M.J."/>
            <person name="Gilbert D.M."/>
            <person name="Gibbs H.L."/>
            <person name="Parkinson C.L."/>
            <person name="Rokyta D.R."/>
        </authorList>
    </citation>
    <scope>NUCLEOTIDE SEQUENCE [LARGE SCALE GENOMIC DNA]</scope>
    <source>
        <strain evidence="1">DRR0105</strain>
    </source>
</reference>
<evidence type="ECO:0000313" key="1">
    <source>
        <dbReference type="EMBL" id="KAK9405899.1"/>
    </source>
</evidence>